<evidence type="ECO:0000256" key="3">
    <source>
        <dbReference type="ARBA" id="ARBA00022598"/>
    </source>
</evidence>
<dbReference type="InterPro" id="IPR018162">
    <property type="entry name" value="Ala-tRNA-ligase_IIc_anticod-bd"/>
</dbReference>
<dbReference type="PRINTS" id="PR00980">
    <property type="entry name" value="TRNASYNTHALA"/>
</dbReference>
<dbReference type="PROSITE" id="PS50860">
    <property type="entry name" value="AA_TRNA_LIGASE_II_ALA"/>
    <property type="match status" value="1"/>
</dbReference>
<comment type="catalytic activity">
    <reaction evidence="9">
        <text>tRNA(Ala) + L-alanine + ATP = L-alanyl-tRNA(Ala) + AMP + diphosphate</text>
        <dbReference type="Rhea" id="RHEA:12540"/>
        <dbReference type="Rhea" id="RHEA-COMP:9657"/>
        <dbReference type="Rhea" id="RHEA-COMP:9923"/>
        <dbReference type="ChEBI" id="CHEBI:30616"/>
        <dbReference type="ChEBI" id="CHEBI:33019"/>
        <dbReference type="ChEBI" id="CHEBI:57972"/>
        <dbReference type="ChEBI" id="CHEBI:78442"/>
        <dbReference type="ChEBI" id="CHEBI:78497"/>
        <dbReference type="ChEBI" id="CHEBI:456215"/>
        <dbReference type="EC" id="6.1.1.7"/>
    </reaction>
</comment>
<dbReference type="GO" id="GO:0000049">
    <property type="term" value="F:tRNA binding"/>
    <property type="evidence" value="ECO:0007669"/>
    <property type="project" value="UniProtKB-KW"/>
</dbReference>
<dbReference type="SUPFAM" id="SSF101353">
    <property type="entry name" value="Putative anticodon-binding domain of alanyl-tRNA synthetase (AlaRS)"/>
    <property type="match status" value="1"/>
</dbReference>
<dbReference type="OrthoDB" id="2423964at2759"/>
<dbReference type="InterPro" id="IPR018165">
    <property type="entry name" value="Ala-tRNA-synth_IIc_core"/>
</dbReference>
<dbReference type="SUPFAM" id="SSF50447">
    <property type="entry name" value="Translation proteins"/>
    <property type="match status" value="1"/>
</dbReference>
<keyword evidence="7 9" id="KW-0648">Protein biosynthesis</keyword>
<feature type="binding site" evidence="9">
    <location>
        <position position="547"/>
    </location>
    <ligand>
        <name>Zn(2+)</name>
        <dbReference type="ChEBI" id="CHEBI:29105"/>
    </ligand>
</feature>
<dbReference type="InterPro" id="IPR050058">
    <property type="entry name" value="Ala-tRNA_ligase"/>
</dbReference>
<dbReference type="FunFam" id="3.30.980.10:FF:000004">
    <property type="entry name" value="Alanine--tRNA ligase, cytoplasmic"/>
    <property type="match status" value="1"/>
</dbReference>
<feature type="binding site" evidence="9">
    <location>
        <position position="681"/>
    </location>
    <ligand>
        <name>Zn(2+)</name>
        <dbReference type="ChEBI" id="CHEBI:29105"/>
    </ligand>
</feature>
<evidence type="ECO:0000256" key="7">
    <source>
        <dbReference type="ARBA" id="ARBA00022917"/>
    </source>
</evidence>
<feature type="binding site" evidence="9">
    <location>
        <position position="677"/>
    </location>
    <ligand>
        <name>Zn(2+)</name>
        <dbReference type="ChEBI" id="CHEBI:29105"/>
    </ligand>
</feature>
<dbReference type="GO" id="GO:0008270">
    <property type="term" value="F:zinc ion binding"/>
    <property type="evidence" value="ECO:0007669"/>
    <property type="project" value="UniProtKB-UniRule"/>
</dbReference>
<dbReference type="SUPFAM" id="SSF55186">
    <property type="entry name" value="ThrRS/AlaRS common domain"/>
    <property type="match status" value="1"/>
</dbReference>
<dbReference type="Gene3D" id="3.30.54.20">
    <property type="match status" value="1"/>
</dbReference>
<dbReference type="EC" id="6.1.1.7" evidence="9"/>
<dbReference type="CDD" id="cd00673">
    <property type="entry name" value="AlaRS_core"/>
    <property type="match status" value="1"/>
</dbReference>
<evidence type="ECO:0000313" key="11">
    <source>
        <dbReference type="EMBL" id="OMJ15316.1"/>
    </source>
</evidence>
<dbReference type="GO" id="GO:0005739">
    <property type="term" value="C:mitochondrion"/>
    <property type="evidence" value="ECO:0007669"/>
    <property type="project" value="UniProtKB-SubCell"/>
</dbReference>
<keyword evidence="12" id="KW-1185">Reference proteome</keyword>
<reference evidence="11 12" key="1">
    <citation type="submission" date="2017-01" db="EMBL/GenBank/DDBJ databases">
        <authorList>
            <person name="Mah S.A."/>
            <person name="Swanson W.J."/>
            <person name="Moy G.W."/>
            <person name="Vacquier V.D."/>
        </authorList>
    </citation>
    <scope>NUCLEOTIDE SEQUENCE [LARGE SCALE GENOMIC DNA]</scope>
    <source>
        <strain evidence="11 12">GSMNP</strain>
    </source>
</reference>
<keyword evidence="9" id="KW-0479">Metal-binding</keyword>
<evidence type="ECO:0000256" key="8">
    <source>
        <dbReference type="ARBA" id="ARBA00023146"/>
    </source>
</evidence>
<dbReference type="Pfam" id="PF01411">
    <property type="entry name" value="tRNA-synt_2c"/>
    <property type="match status" value="1"/>
</dbReference>
<evidence type="ECO:0000256" key="5">
    <source>
        <dbReference type="ARBA" id="ARBA00022840"/>
    </source>
</evidence>
<dbReference type="AlphaFoldDB" id="A0A1R1XL33"/>
<comment type="domain">
    <text evidence="9">Consists of three domains; the N-terminal catalytic domain, the editing domain and the C-terminal C-Ala domain. The editing domain removes incorrectly charged amino acids, while the C-Ala domain, along with tRNA(Ala), serves as a bridge to cooperatively bring together the editing and aminoacylation centers thus stimulating deacylation of misacylated tRNAs.</text>
</comment>
<dbReference type="GO" id="GO:0070143">
    <property type="term" value="P:mitochondrial alanyl-tRNA aminoacylation"/>
    <property type="evidence" value="ECO:0007669"/>
    <property type="project" value="UniProtKB-UniRule"/>
</dbReference>
<evidence type="ECO:0000256" key="2">
    <source>
        <dbReference type="ARBA" id="ARBA00022555"/>
    </source>
</evidence>
<feature type="binding site" evidence="9">
    <location>
        <position position="551"/>
    </location>
    <ligand>
        <name>Zn(2+)</name>
        <dbReference type="ChEBI" id="CHEBI:29105"/>
    </ligand>
</feature>
<keyword evidence="8 9" id="KW-0030">Aminoacyl-tRNA synthetase</keyword>
<comment type="caution">
    <text evidence="11">The sequence shown here is derived from an EMBL/GenBank/DDBJ whole genome shotgun (WGS) entry which is preliminary data.</text>
</comment>
<accession>A0A1R1XL33</accession>
<dbReference type="STRING" id="133412.A0A1R1XL33"/>
<dbReference type="EMBL" id="LSSN01002716">
    <property type="protein sequence ID" value="OMJ15316.1"/>
    <property type="molecule type" value="Genomic_DNA"/>
</dbReference>
<keyword evidence="2 9" id="KW-0820">tRNA-binding</keyword>
<dbReference type="InterPro" id="IPR045864">
    <property type="entry name" value="aa-tRNA-synth_II/BPL/LPL"/>
</dbReference>
<comment type="function">
    <text evidence="9">Catalyzes the attachment of alanine to tRNA(Ala) in a two-step reaction: alanine is first activated by ATP to form Ala-AMP and then transferred to the acceptor end of tRNA(Ala). Also edits incorrectly charged tRNA(Ala) via its editing domain.</text>
</comment>
<dbReference type="GO" id="GO:0004813">
    <property type="term" value="F:alanine-tRNA ligase activity"/>
    <property type="evidence" value="ECO:0007669"/>
    <property type="project" value="UniProtKB-UniRule"/>
</dbReference>
<dbReference type="Pfam" id="PF07973">
    <property type="entry name" value="tRNA_SAD"/>
    <property type="match status" value="1"/>
</dbReference>
<dbReference type="InterPro" id="IPR023033">
    <property type="entry name" value="Ala_tRNA_ligase_euk/bac"/>
</dbReference>
<dbReference type="SMART" id="SM00863">
    <property type="entry name" value="tRNA_SAD"/>
    <property type="match status" value="1"/>
</dbReference>
<dbReference type="Gene3D" id="3.30.980.10">
    <property type="entry name" value="Threonyl-trna Synthetase, Chain A, domain 2"/>
    <property type="match status" value="1"/>
</dbReference>
<keyword evidence="9" id="KW-0963">Cytoplasm</keyword>
<dbReference type="SUPFAM" id="SSF55681">
    <property type="entry name" value="Class II aaRS and biotin synthetases"/>
    <property type="match status" value="1"/>
</dbReference>
<keyword evidence="9" id="KW-0496">Mitochondrion</keyword>
<dbReference type="PANTHER" id="PTHR11777">
    <property type="entry name" value="ALANYL-TRNA SYNTHETASE"/>
    <property type="match status" value="1"/>
</dbReference>
<dbReference type="PANTHER" id="PTHR11777:SF9">
    <property type="entry name" value="ALANINE--TRNA LIGASE, CYTOPLASMIC"/>
    <property type="match status" value="1"/>
</dbReference>
<evidence type="ECO:0000256" key="4">
    <source>
        <dbReference type="ARBA" id="ARBA00022741"/>
    </source>
</evidence>
<keyword evidence="4 9" id="KW-0547">Nucleotide-binding</keyword>
<evidence type="ECO:0000256" key="1">
    <source>
        <dbReference type="ARBA" id="ARBA00008429"/>
    </source>
</evidence>
<comment type="cofactor">
    <cofactor evidence="9">
        <name>Zn(2+)</name>
        <dbReference type="ChEBI" id="CHEBI:29105"/>
    </cofactor>
    <text evidence="9">Binds 1 zinc ion per subunit.</text>
</comment>
<sequence>MAPTKKITTIQQCIRAGGKHNDLDDVGRSPRHHTFFEMMGNFSFNSYSKEKAIQLAWNFLTNELNLPISRLRVSVLKGDNESRRIWENVIGLDPSKILQLPESDNFWSMGTNEGPCGSCTEIFWNMQRKDIPENHEDQWIELWNVVFMNKRLNADKSISELETTCIDTGMGLERLASVLQKVNSNFETDEFSYLINGIKATLNSMNSTSRIKESSEKKIIEHYRIIADHIRSCSLLISQGVFPSNTGRGYVLRRIIRRAIRSAYQLGSTEGLLAKLYPFVESTLGKVYSSLTENKDTIIRTLSSEESLFFNTLEKGLFHLEKEIQSLTTNELSVDFVFELYDTHGLPPDLTQIIISERGLSFNMQKFEEKLESVKEKSRKTWTAGNIDNKSESSSISEFFESCKNKDLKSKFSGYELFSCSAERTNINDLTDTARKNFDNFSYQDCKVQAVKELEDGNLCVVIDPCPFYGFGGGQPCDKGLVFIKGYPESRFNVKTVSPISGELSAVILEPILYDSINENKNTKIKVGDLLVCKVNYIERRLVSTHHTATHLLQAALRKVLGNHVVQSGSSISTDRFRFDFANPSKLSDEQIQSVENLVNEWAILDYPIFTHLTTIDDAKNKDKALGEFSATYDKLTKVRVVSVGGGKINVNNDTKESSNSKNEECSSAPRISTELCAGTHLNSTFGVFPFIILSECSTGSGTRRIEAMAGISSTKHLIDSSSVLKKVKDMIATFNKKKKIELVNPKNVELKQILSSKSLEYPTEINSNVDELFSVCGDISKSLKSKLDSDLVVENLLSINGKIVEDVLVLDKSRSLDLGYLYGNSSQIMGVTTSIHLMPSISNTQAFDTIDKNTPSSRIIPSWSSERAVYLSNKYPQRIIITIQDDNLVLKVGSDVALNNLGAKSVLARDLIKKVFALVGGKGGGNSILAKGKLNFALNPNDAQSINSFLESLSKLIY</sequence>
<dbReference type="GO" id="GO:0002161">
    <property type="term" value="F:aminoacyl-tRNA deacylase activity"/>
    <property type="evidence" value="ECO:0007669"/>
    <property type="project" value="TreeGrafter"/>
</dbReference>
<dbReference type="Gene3D" id="2.40.30.130">
    <property type="match status" value="1"/>
</dbReference>
<dbReference type="InterPro" id="IPR009000">
    <property type="entry name" value="Transl_B-barrel_sf"/>
</dbReference>
<dbReference type="Proteomes" id="UP000187283">
    <property type="component" value="Unassembled WGS sequence"/>
</dbReference>
<keyword evidence="3 9" id="KW-0436">Ligase</keyword>
<evidence type="ECO:0000256" key="6">
    <source>
        <dbReference type="ARBA" id="ARBA00022884"/>
    </source>
</evidence>
<protein>
    <recommendedName>
        <fullName evidence="9">Alanine--tRNA ligase</fullName>
        <ecNumber evidence="9">6.1.1.7</ecNumber>
    </recommendedName>
    <alternativeName>
        <fullName evidence="9">Alanyl-tRNA synthetase</fullName>
        <shortName evidence="9">AlaRS</shortName>
    </alternativeName>
</protein>
<proteinExistence type="inferred from homology"/>
<comment type="similarity">
    <text evidence="1">Belongs to the class-II aminoacyl-tRNA synthetase family. Alax-L subfamily.</text>
</comment>
<evidence type="ECO:0000256" key="9">
    <source>
        <dbReference type="HAMAP-Rule" id="MF_03133"/>
    </source>
</evidence>
<keyword evidence="9" id="KW-0862">Zinc</keyword>
<dbReference type="HAMAP" id="MF_00036_B">
    <property type="entry name" value="Ala_tRNA_synth_B"/>
    <property type="match status" value="1"/>
</dbReference>
<dbReference type="Gene3D" id="3.30.930.10">
    <property type="entry name" value="Bira Bifunctional Protein, Domain 2"/>
    <property type="match status" value="1"/>
</dbReference>
<comment type="subunit">
    <text evidence="9">Monomer.</text>
</comment>
<organism evidence="11 12">
    <name type="scientific">Smittium culicis</name>
    <dbReference type="NCBI Taxonomy" id="133412"/>
    <lineage>
        <taxon>Eukaryota</taxon>
        <taxon>Fungi</taxon>
        <taxon>Fungi incertae sedis</taxon>
        <taxon>Zoopagomycota</taxon>
        <taxon>Kickxellomycotina</taxon>
        <taxon>Harpellomycetes</taxon>
        <taxon>Harpellales</taxon>
        <taxon>Legeriomycetaceae</taxon>
        <taxon>Smittium</taxon>
    </lineage>
</organism>
<gene>
    <name evidence="9" type="primary">ALA1</name>
    <name evidence="11" type="ORF">AYI70_g7355</name>
</gene>
<feature type="domain" description="Alanyl-transfer RNA synthetases family profile" evidence="10">
    <location>
        <begin position="1"/>
        <end position="720"/>
    </location>
</feature>
<dbReference type="InterPro" id="IPR018164">
    <property type="entry name" value="Ala-tRNA-synth_IIc_N"/>
</dbReference>
<dbReference type="GO" id="GO:0005524">
    <property type="term" value="F:ATP binding"/>
    <property type="evidence" value="ECO:0007669"/>
    <property type="project" value="UniProtKB-UniRule"/>
</dbReference>
<evidence type="ECO:0000313" key="12">
    <source>
        <dbReference type="Proteomes" id="UP000187283"/>
    </source>
</evidence>
<comment type="subcellular location">
    <subcellularLocation>
        <location evidence="9">Mitochondrion</location>
    </subcellularLocation>
    <subcellularLocation>
        <location evidence="9">Cytoplasm</location>
    </subcellularLocation>
</comment>
<name>A0A1R1XL33_9FUNG</name>
<keyword evidence="6 9" id="KW-0694">RNA-binding</keyword>
<dbReference type="InterPro" id="IPR002318">
    <property type="entry name" value="Ala-tRNA-lgiase_IIc"/>
</dbReference>
<dbReference type="NCBIfam" id="TIGR00344">
    <property type="entry name" value="alaS"/>
    <property type="match status" value="1"/>
</dbReference>
<evidence type="ECO:0000259" key="10">
    <source>
        <dbReference type="PROSITE" id="PS50860"/>
    </source>
</evidence>
<dbReference type="InterPro" id="IPR012947">
    <property type="entry name" value="tRNA_SAD"/>
</dbReference>
<dbReference type="InterPro" id="IPR018163">
    <property type="entry name" value="Thr/Ala-tRNA-synth_IIc_edit"/>
</dbReference>
<keyword evidence="5 9" id="KW-0067">ATP-binding</keyword>